<dbReference type="Gene3D" id="1.10.10.60">
    <property type="entry name" value="Homeodomain-like"/>
    <property type="match status" value="1"/>
</dbReference>
<dbReference type="EMBL" id="JBHUHY010000003">
    <property type="protein sequence ID" value="MFD2186434.1"/>
    <property type="molecule type" value="Genomic_DNA"/>
</dbReference>
<proteinExistence type="predicted"/>
<evidence type="ECO:0000313" key="2">
    <source>
        <dbReference type="Proteomes" id="UP001597344"/>
    </source>
</evidence>
<keyword evidence="2" id="KW-1185">Reference proteome</keyword>
<accession>A0ABW5ATV5</accession>
<dbReference type="RefSeq" id="WP_378319408.1">
    <property type="nucleotide sequence ID" value="NZ_JBHUHY010000003.1"/>
</dbReference>
<evidence type="ECO:0008006" key="3">
    <source>
        <dbReference type="Google" id="ProtNLM"/>
    </source>
</evidence>
<comment type="caution">
    <text evidence="1">The sequence shown here is derived from an EMBL/GenBank/DDBJ whole genome shotgun (WGS) entry which is preliminary data.</text>
</comment>
<name>A0ABW5ATV5_9FLAO</name>
<organism evidence="1 2">
    <name type="scientific">Aquimarina celericrescens</name>
    <dbReference type="NCBI Taxonomy" id="1964542"/>
    <lineage>
        <taxon>Bacteria</taxon>
        <taxon>Pseudomonadati</taxon>
        <taxon>Bacteroidota</taxon>
        <taxon>Flavobacteriia</taxon>
        <taxon>Flavobacteriales</taxon>
        <taxon>Flavobacteriaceae</taxon>
        <taxon>Aquimarina</taxon>
    </lineage>
</organism>
<evidence type="ECO:0000313" key="1">
    <source>
        <dbReference type="EMBL" id="MFD2186434.1"/>
    </source>
</evidence>
<sequence>MTATLNDKYNFELRFASKKETKTLIEFLAEKNFRDRLMNKKEVNIRWVVKERNDFVKKERPIIQGLIGDKVMVQDFKKHNVSIYVYNYIQEFKENKITSITSRVLKTTKGMEILKEDDVIFDLEHIKTFDYHDSDMNKGRPRKPTNQSIQKTLEINEYLKANPNKNMDAICQEFGIGKTTYYRVSKWLEARSATS</sequence>
<gene>
    <name evidence="1" type="ORF">ACFSJT_06490</name>
</gene>
<reference evidence="2" key="1">
    <citation type="journal article" date="2019" name="Int. J. Syst. Evol. Microbiol.">
        <title>The Global Catalogue of Microorganisms (GCM) 10K type strain sequencing project: providing services to taxonomists for standard genome sequencing and annotation.</title>
        <authorList>
            <consortium name="The Broad Institute Genomics Platform"/>
            <consortium name="The Broad Institute Genome Sequencing Center for Infectious Disease"/>
            <person name="Wu L."/>
            <person name="Ma J."/>
        </authorList>
    </citation>
    <scope>NUCLEOTIDE SEQUENCE [LARGE SCALE GENOMIC DNA]</scope>
    <source>
        <strain evidence="2">DT92</strain>
    </source>
</reference>
<dbReference type="Proteomes" id="UP001597344">
    <property type="component" value="Unassembled WGS sequence"/>
</dbReference>
<protein>
    <recommendedName>
        <fullName evidence="3">Resolvase HTH domain-containing protein</fullName>
    </recommendedName>
</protein>